<evidence type="ECO:0000313" key="1">
    <source>
        <dbReference type="EMBL" id="JAI02192.1"/>
    </source>
</evidence>
<reference evidence="1" key="2">
    <citation type="journal article" date="2015" name="Fish Shellfish Immunol.">
        <title>Early steps in the European eel (Anguilla anguilla)-Vibrio vulnificus interaction in the gills: Role of the RtxA13 toxin.</title>
        <authorList>
            <person name="Callol A."/>
            <person name="Pajuelo D."/>
            <person name="Ebbesson L."/>
            <person name="Teles M."/>
            <person name="MacKenzie S."/>
            <person name="Amaro C."/>
        </authorList>
    </citation>
    <scope>NUCLEOTIDE SEQUENCE</scope>
</reference>
<name>A0A0E9XIB5_ANGAN</name>
<protein>
    <submittedName>
        <fullName evidence="1">Uncharacterized protein</fullName>
    </submittedName>
</protein>
<accession>A0A0E9XIB5</accession>
<dbReference type="EMBL" id="GBXM01006386">
    <property type="protein sequence ID" value="JAI02192.1"/>
    <property type="molecule type" value="Transcribed_RNA"/>
</dbReference>
<dbReference type="AlphaFoldDB" id="A0A0E9XIB5"/>
<sequence length="64" mass="7217">MYHHSQIIFKTQKTLEIYIPVVNITGTTIDLHRNNASKLDGEENFKASTTCSSCSAKPVFVQYP</sequence>
<reference evidence="1" key="1">
    <citation type="submission" date="2014-11" db="EMBL/GenBank/DDBJ databases">
        <authorList>
            <person name="Amaro Gonzalez C."/>
        </authorList>
    </citation>
    <scope>NUCLEOTIDE SEQUENCE</scope>
</reference>
<proteinExistence type="predicted"/>
<organism evidence="1">
    <name type="scientific">Anguilla anguilla</name>
    <name type="common">European freshwater eel</name>
    <name type="synonym">Muraena anguilla</name>
    <dbReference type="NCBI Taxonomy" id="7936"/>
    <lineage>
        <taxon>Eukaryota</taxon>
        <taxon>Metazoa</taxon>
        <taxon>Chordata</taxon>
        <taxon>Craniata</taxon>
        <taxon>Vertebrata</taxon>
        <taxon>Euteleostomi</taxon>
        <taxon>Actinopterygii</taxon>
        <taxon>Neopterygii</taxon>
        <taxon>Teleostei</taxon>
        <taxon>Anguilliformes</taxon>
        <taxon>Anguillidae</taxon>
        <taxon>Anguilla</taxon>
    </lineage>
</organism>